<sequence length="209" mass="24034">MIVNAYLLEENEEKFMHRQPLIFTPGLWINGKVYWLGDSTEKLLLLEDLSIKMKQANIHSKVDFFDIFVTNHSKTDREAKLILMQRHSETANEHFSFVSPNDDVIFHFADKQIYLVSGINSCGKMKQCTVQPIWNIGTDRLWSCRESGVLSYQPMAKGAAASIFALDLRMGPRETQKSSCWMIEGTEKKTIINLNQMLLKNTLAFPDKK</sequence>
<organism evidence="1">
    <name type="scientific">Salmonella enterica subsp. enterica serovar Typhimurium var. 5-</name>
    <dbReference type="NCBI Taxonomy" id="1620419"/>
    <lineage>
        <taxon>Bacteria</taxon>
        <taxon>Pseudomonadati</taxon>
        <taxon>Pseudomonadota</taxon>
        <taxon>Gammaproteobacteria</taxon>
        <taxon>Enterobacterales</taxon>
        <taxon>Enterobacteriaceae</taxon>
        <taxon>Salmonella</taxon>
    </lineage>
</organism>
<dbReference type="EMBL" id="DAATVL010000074">
    <property type="protein sequence ID" value="HAF0292574.1"/>
    <property type="molecule type" value="Genomic_DNA"/>
</dbReference>
<proteinExistence type="predicted"/>
<dbReference type="AlphaFoldDB" id="A0A740PU83"/>
<gene>
    <name evidence="1" type="ORF">G9C53_004979</name>
</gene>
<evidence type="ECO:0000313" key="1">
    <source>
        <dbReference type="EMBL" id="HAF0292574.1"/>
    </source>
</evidence>
<name>A0A740PU83_SALTM</name>
<reference evidence="1" key="1">
    <citation type="journal article" date="2018" name="Genome Biol.">
        <title>SKESA: strategic k-mer extension for scrupulous assemblies.</title>
        <authorList>
            <person name="Souvorov A."/>
            <person name="Agarwala R."/>
            <person name="Lipman D.J."/>
        </authorList>
    </citation>
    <scope>NUCLEOTIDE SEQUENCE</scope>
    <source>
        <strain evidence="1">N26921</strain>
    </source>
</reference>
<protein>
    <submittedName>
        <fullName evidence="1">Uncharacterized protein</fullName>
    </submittedName>
</protein>
<accession>A0A740PU83</accession>
<reference evidence="1" key="2">
    <citation type="submission" date="2018-07" db="EMBL/GenBank/DDBJ databases">
        <authorList>
            <consortium name="NCBI Pathogen Detection Project"/>
        </authorList>
    </citation>
    <scope>NUCLEOTIDE SEQUENCE</scope>
    <source>
        <strain evidence="1">N26921</strain>
    </source>
</reference>
<comment type="caution">
    <text evidence="1">The sequence shown here is derived from an EMBL/GenBank/DDBJ whole genome shotgun (WGS) entry which is preliminary data.</text>
</comment>